<dbReference type="EMBL" id="PHNJ01000001">
    <property type="protein sequence ID" value="TYL40723.1"/>
    <property type="molecule type" value="Genomic_DNA"/>
</dbReference>
<dbReference type="AlphaFoldDB" id="A0A8J8Q8B4"/>
<organism evidence="2 3">
    <name type="scientific">Natronococcus pandeyae</name>
    <dbReference type="NCBI Taxonomy" id="2055836"/>
    <lineage>
        <taxon>Archaea</taxon>
        <taxon>Methanobacteriati</taxon>
        <taxon>Methanobacteriota</taxon>
        <taxon>Stenosarchaea group</taxon>
        <taxon>Halobacteria</taxon>
        <taxon>Halobacteriales</taxon>
        <taxon>Natrialbaceae</taxon>
        <taxon>Natronococcus</taxon>
    </lineage>
</organism>
<dbReference type="NCBIfam" id="TIGR02174">
    <property type="entry name" value="CXXU_selWTH"/>
    <property type="match status" value="1"/>
</dbReference>
<dbReference type="InterPro" id="IPR011893">
    <property type="entry name" value="Selenoprotein_Rdx-typ"/>
</dbReference>
<evidence type="ECO:0000313" key="2">
    <source>
        <dbReference type="EMBL" id="TYL40723.1"/>
    </source>
</evidence>
<reference evidence="2" key="1">
    <citation type="submission" date="2017-11" db="EMBL/GenBank/DDBJ databases">
        <authorList>
            <person name="Kajale S.C."/>
            <person name="Sharma A."/>
        </authorList>
    </citation>
    <scope>NUCLEOTIDE SEQUENCE</scope>
    <source>
        <strain evidence="2">LS1_42</strain>
    </source>
</reference>
<evidence type="ECO:0000256" key="1">
    <source>
        <dbReference type="ARBA" id="ARBA00023284"/>
    </source>
</evidence>
<dbReference type="InterPro" id="IPR036249">
    <property type="entry name" value="Thioredoxin-like_sf"/>
</dbReference>
<proteinExistence type="predicted"/>
<dbReference type="RefSeq" id="WP_148856271.1">
    <property type="nucleotide sequence ID" value="NZ_PHNJ01000001.1"/>
</dbReference>
<keyword evidence="1" id="KW-0676">Redox-active center</keyword>
<accession>A0A8J8Q8B4</accession>
<gene>
    <name evidence="2" type="ORF">CV102_02590</name>
</gene>
<protein>
    <submittedName>
        <fullName evidence="2">Selenoprotein</fullName>
    </submittedName>
</protein>
<keyword evidence="3" id="KW-1185">Reference proteome</keyword>
<dbReference type="Proteomes" id="UP000766904">
    <property type="component" value="Unassembled WGS sequence"/>
</dbReference>
<sequence length="76" mass="8706">MTTVEIEYCVPCGFLSRAEDVQRALLTTFREDLEAVTLRTGDDGVFVVRVDDDVVFDKSEDPYDVDEIVRKIRAYV</sequence>
<name>A0A8J8Q8B4_9EURY</name>
<dbReference type="Pfam" id="PF10262">
    <property type="entry name" value="Rdx"/>
    <property type="match status" value="1"/>
</dbReference>
<dbReference type="Gene3D" id="3.40.30.10">
    <property type="entry name" value="Glutaredoxin"/>
    <property type="match status" value="1"/>
</dbReference>
<dbReference type="SUPFAM" id="SSF52833">
    <property type="entry name" value="Thioredoxin-like"/>
    <property type="match status" value="1"/>
</dbReference>
<evidence type="ECO:0000313" key="3">
    <source>
        <dbReference type="Proteomes" id="UP000766904"/>
    </source>
</evidence>
<dbReference type="OrthoDB" id="33017at2157"/>
<comment type="caution">
    <text evidence="2">The sequence shown here is derived from an EMBL/GenBank/DDBJ whole genome shotgun (WGS) entry which is preliminary data.</text>
</comment>